<dbReference type="SUPFAM" id="SSF46894">
    <property type="entry name" value="C-terminal effector domain of the bipartite response regulators"/>
    <property type="match status" value="1"/>
</dbReference>
<dbReference type="InterPro" id="IPR039420">
    <property type="entry name" value="WalR-like"/>
</dbReference>
<dbReference type="Pfam" id="PF00072">
    <property type="entry name" value="Response_reg"/>
    <property type="match status" value="1"/>
</dbReference>
<dbReference type="PANTHER" id="PTHR43214">
    <property type="entry name" value="TWO-COMPONENT RESPONSE REGULATOR"/>
    <property type="match status" value="1"/>
</dbReference>
<keyword evidence="1" id="KW-0238">DNA-binding</keyword>
<proteinExistence type="predicted"/>
<dbReference type="SMART" id="SM00421">
    <property type="entry name" value="HTH_LUXR"/>
    <property type="match status" value="1"/>
</dbReference>
<dbReference type="PROSITE" id="PS50110">
    <property type="entry name" value="RESPONSE_REGULATORY"/>
    <property type="match status" value="1"/>
</dbReference>
<feature type="domain" description="HTH luxR-type" evidence="3">
    <location>
        <begin position="133"/>
        <end position="198"/>
    </location>
</feature>
<dbReference type="CDD" id="cd06170">
    <property type="entry name" value="LuxR_C_like"/>
    <property type="match status" value="1"/>
</dbReference>
<evidence type="ECO:0000313" key="6">
    <source>
        <dbReference type="Proteomes" id="UP000578686"/>
    </source>
</evidence>
<dbReference type="SUPFAM" id="SSF52172">
    <property type="entry name" value="CheY-like"/>
    <property type="match status" value="1"/>
</dbReference>
<dbReference type="Gene3D" id="1.10.10.10">
    <property type="entry name" value="Winged helix-like DNA-binding domain superfamily/Winged helix DNA-binding domain"/>
    <property type="match status" value="1"/>
</dbReference>
<dbReference type="InterPro" id="IPR000792">
    <property type="entry name" value="Tscrpt_reg_LuxR_C"/>
</dbReference>
<gene>
    <name evidence="5" type="ORF">HCN56_05780</name>
</gene>
<evidence type="ECO:0000256" key="2">
    <source>
        <dbReference type="PROSITE-ProRule" id="PRU00169"/>
    </source>
</evidence>
<dbReference type="PROSITE" id="PS50043">
    <property type="entry name" value="HTH_LUXR_2"/>
    <property type="match status" value="1"/>
</dbReference>
<dbReference type="PRINTS" id="PR00038">
    <property type="entry name" value="HTHLUXR"/>
</dbReference>
<keyword evidence="6" id="KW-1185">Reference proteome</keyword>
<sequence length="200" mass="21773">MITVVLADDEALLRKALAALLDLEGDIRVLAEAADGAGAVRETLLRQPDVLVIDLEMPGLDGLGAVAEIRRALPEQRVLMVTRHARPGVLRRALGLGVQGFVSKSADPAHITKVIAALHAGRRWIDPDVSALAVMDDCPLTGRELDVLRETGEGYSVAEIAARLHLAPGTVRNYLSNAMQKTRTRTRHEAARYAREHDWL</sequence>
<reference evidence="5 6" key="1">
    <citation type="submission" date="2020-03" db="EMBL/GenBank/DDBJ databases">
        <title>Draft genome of Streptomyces sp. ventii, isolated from the Axial Seamount in the Pacific Ocean, and resequencing of the two type strains Streptomyces lonarensis strain NCL 716 and Streptomyces bohaiensis strain 11A07.</title>
        <authorList>
            <person name="Loughran R.M."/>
            <person name="Pfannmuller K.M."/>
            <person name="Wasson B.J."/>
            <person name="Deadmond M.C."/>
            <person name="Paddock B.E."/>
            <person name="Koyack M.J."/>
            <person name="Gallegos D.A."/>
            <person name="Mitchell E.A."/>
            <person name="Ushijima B."/>
            <person name="Saw J.H."/>
            <person name="Mcphail K.L."/>
            <person name="Videau P."/>
        </authorList>
    </citation>
    <scope>NUCLEOTIDE SEQUENCE [LARGE SCALE GENOMIC DNA]</scope>
    <source>
        <strain evidence="5 6">NCL716</strain>
    </source>
</reference>
<dbReference type="GO" id="GO:0006355">
    <property type="term" value="P:regulation of DNA-templated transcription"/>
    <property type="evidence" value="ECO:0007669"/>
    <property type="project" value="InterPro"/>
</dbReference>
<dbReference type="Gene3D" id="3.40.50.2300">
    <property type="match status" value="1"/>
</dbReference>
<dbReference type="PROSITE" id="PS00622">
    <property type="entry name" value="HTH_LUXR_1"/>
    <property type="match status" value="1"/>
</dbReference>
<accession>A0A7X6HXZ9</accession>
<name>A0A7X6HXZ9_9ACTN</name>
<dbReference type="GO" id="GO:0003677">
    <property type="term" value="F:DNA binding"/>
    <property type="evidence" value="ECO:0007669"/>
    <property type="project" value="UniProtKB-KW"/>
</dbReference>
<dbReference type="AlphaFoldDB" id="A0A7X6HXZ9"/>
<evidence type="ECO:0000259" key="3">
    <source>
        <dbReference type="PROSITE" id="PS50043"/>
    </source>
</evidence>
<dbReference type="GO" id="GO:0000160">
    <property type="term" value="P:phosphorelay signal transduction system"/>
    <property type="evidence" value="ECO:0007669"/>
    <property type="project" value="InterPro"/>
</dbReference>
<comment type="caution">
    <text evidence="5">The sequence shown here is derived from an EMBL/GenBank/DDBJ whole genome shotgun (WGS) entry which is preliminary data.</text>
</comment>
<dbReference type="RefSeq" id="WP_167968389.1">
    <property type="nucleotide sequence ID" value="NZ_BHZG01000406.1"/>
</dbReference>
<dbReference type="InterPro" id="IPR001789">
    <property type="entry name" value="Sig_transdc_resp-reg_receiver"/>
</dbReference>
<dbReference type="InterPro" id="IPR016032">
    <property type="entry name" value="Sig_transdc_resp-reg_C-effctor"/>
</dbReference>
<dbReference type="InterPro" id="IPR036388">
    <property type="entry name" value="WH-like_DNA-bd_sf"/>
</dbReference>
<dbReference type="InterPro" id="IPR011006">
    <property type="entry name" value="CheY-like_superfamily"/>
</dbReference>
<dbReference type="PANTHER" id="PTHR43214:SF42">
    <property type="entry name" value="TRANSCRIPTIONAL REGULATORY PROTEIN DESR"/>
    <property type="match status" value="1"/>
</dbReference>
<keyword evidence="2" id="KW-0597">Phosphoprotein</keyword>
<dbReference type="EMBL" id="JAAVJD010000025">
    <property type="protein sequence ID" value="NJQ05101.1"/>
    <property type="molecule type" value="Genomic_DNA"/>
</dbReference>
<organism evidence="5 6">
    <name type="scientific">Streptomyces lonarensis</name>
    <dbReference type="NCBI Taxonomy" id="700599"/>
    <lineage>
        <taxon>Bacteria</taxon>
        <taxon>Bacillati</taxon>
        <taxon>Actinomycetota</taxon>
        <taxon>Actinomycetes</taxon>
        <taxon>Kitasatosporales</taxon>
        <taxon>Streptomycetaceae</taxon>
        <taxon>Streptomyces</taxon>
    </lineage>
</organism>
<dbReference type="Proteomes" id="UP000578686">
    <property type="component" value="Unassembled WGS sequence"/>
</dbReference>
<feature type="domain" description="Response regulatory" evidence="4">
    <location>
        <begin position="3"/>
        <end position="119"/>
    </location>
</feature>
<dbReference type="SMART" id="SM00448">
    <property type="entry name" value="REC"/>
    <property type="match status" value="1"/>
</dbReference>
<evidence type="ECO:0000256" key="1">
    <source>
        <dbReference type="ARBA" id="ARBA00023125"/>
    </source>
</evidence>
<dbReference type="Pfam" id="PF00196">
    <property type="entry name" value="GerE"/>
    <property type="match status" value="1"/>
</dbReference>
<feature type="modified residue" description="4-aspartylphosphate" evidence="2">
    <location>
        <position position="54"/>
    </location>
</feature>
<protein>
    <submittedName>
        <fullName evidence="5">Response regulator transcription factor</fullName>
    </submittedName>
</protein>
<evidence type="ECO:0000259" key="4">
    <source>
        <dbReference type="PROSITE" id="PS50110"/>
    </source>
</evidence>
<evidence type="ECO:0000313" key="5">
    <source>
        <dbReference type="EMBL" id="NJQ05101.1"/>
    </source>
</evidence>